<evidence type="ECO:0000259" key="3">
    <source>
        <dbReference type="Pfam" id="PF24883"/>
    </source>
</evidence>
<feature type="domain" description="Nephrocystin 3-like N-terminal" evidence="3">
    <location>
        <begin position="39"/>
        <end position="200"/>
    </location>
</feature>
<dbReference type="GeneID" id="59295026"/>
<sequence length="478" mass="54653">MGSLQLDQDQRERHALFDWLTTLNFPAQQDVFFGRWQEGTGQWLLHSAEFETWMSTLGKTLLCRGMPGAGKTILASTVISHLSTLCSDKISVVCIYSDYRKQHEQTPVNLIASILKQLLQHQTSIPEDIRRCYRHHAYSGTCPNAKEIYTLLQSTISGVSEVYIVADAVDELSIQVRQPLLSNLCALQEIHTLNMMVTSRFIPQISRELRDPMCLEIRTNDEDVRRYVQGHLNDLARCVMGNPQLQESIVDSIVNVVDGMFLLARLHMDSLTDKTTSKAIKKSLENLPKGSDALDTAYEQAMQRIEDQKPGFRDLAKRTLTWISYTYELLTVAGVRHALAVEVGESEFDQENLDEIEDILSVCCGLVIIDPETEAVRLVHYTTQEYFKKFGSRHFPNAREDIAVSCLTYLLFNEFGGGWVWDVTKEGKDGSLRWTTMALVRDRLQKYPFLLYAARFWAWHAKYYASSFEDKVGRLLTR</sequence>
<dbReference type="PANTHER" id="PTHR10039">
    <property type="entry name" value="AMELOGENIN"/>
    <property type="match status" value="1"/>
</dbReference>
<keyword evidence="5" id="KW-1185">Reference proteome</keyword>
<feature type="domain" description="GPI inositol-deacylase winged helix" evidence="2">
    <location>
        <begin position="311"/>
        <end position="389"/>
    </location>
</feature>
<dbReference type="InterPro" id="IPR027417">
    <property type="entry name" value="P-loop_NTPase"/>
</dbReference>
<organism evidence="4 5">
    <name type="scientific">Letharia columbiana</name>
    <dbReference type="NCBI Taxonomy" id="112416"/>
    <lineage>
        <taxon>Eukaryota</taxon>
        <taxon>Fungi</taxon>
        <taxon>Dikarya</taxon>
        <taxon>Ascomycota</taxon>
        <taxon>Pezizomycotina</taxon>
        <taxon>Lecanoromycetes</taxon>
        <taxon>OSLEUM clade</taxon>
        <taxon>Lecanoromycetidae</taxon>
        <taxon>Lecanorales</taxon>
        <taxon>Lecanorineae</taxon>
        <taxon>Parmeliaceae</taxon>
        <taxon>Letharia</taxon>
    </lineage>
</organism>
<dbReference type="PANTHER" id="PTHR10039:SF15">
    <property type="entry name" value="NACHT DOMAIN-CONTAINING PROTEIN"/>
    <property type="match status" value="1"/>
</dbReference>
<gene>
    <name evidence="4" type="ORF">HO173_013402</name>
</gene>
<evidence type="ECO:0000313" key="5">
    <source>
        <dbReference type="Proteomes" id="UP000578531"/>
    </source>
</evidence>
<protein>
    <recommendedName>
        <fullName evidence="6">NACHT domain-containing protein</fullName>
    </recommendedName>
</protein>
<dbReference type="Pfam" id="PF22939">
    <property type="entry name" value="WHD_GPIID"/>
    <property type="match status" value="1"/>
</dbReference>
<evidence type="ECO:0000259" key="2">
    <source>
        <dbReference type="Pfam" id="PF22939"/>
    </source>
</evidence>
<comment type="caution">
    <text evidence="4">The sequence shown here is derived from an EMBL/GenBank/DDBJ whole genome shotgun (WGS) entry which is preliminary data.</text>
</comment>
<dbReference type="InterPro" id="IPR054471">
    <property type="entry name" value="GPIID_WHD"/>
</dbReference>
<dbReference type="EMBL" id="JACCJC010000152">
    <property type="protein sequence ID" value="KAF6222494.1"/>
    <property type="molecule type" value="Genomic_DNA"/>
</dbReference>
<dbReference type="InterPro" id="IPR056884">
    <property type="entry name" value="NPHP3-like_N"/>
</dbReference>
<keyword evidence="1" id="KW-0677">Repeat</keyword>
<dbReference type="OrthoDB" id="195446at2759"/>
<proteinExistence type="predicted"/>
<dbReference type="RefSeq" id="XP_037157879.1">
    <property type="nucleotide sequence ID" value="XM_037315222.1"/>
</dbReference>
<reference evidence="4 5" key="1">
    <citation type="journal article" date="2020" name="Genomics">
        <title>Complete, high-quality genomes from long-read metagenomic sequencing of two wolf lichen thalli reveals enigmatic genome architecture.</title>
        <authorList>
            <person name="McKenzie S.K."/>
            <person name="Walston R.F."/>
            <person name="Allen J.L."/>
        </authorList>
    </citation>
    <scope>NUCLEOTIDE SEQUENCE [LARGE SCALE GENOMIC DNA]</scope>
    <source>
        <strain evidence="4">WasteWater2</strain>
    </source>
</reference>
<dbReference type="Pfam" id="PF24883">
    <property type="entry name" value="NPHP3_N"/>
    <property type="match status" value="1"/>
</dbReference>
<evidence type="ECO:0008006" key="6">
    <source>
        <dbReference type="Google" id="ProtNLM"/>
    </source>
</evidence>
<name>A0A8H6CFF9_9LECA</name>
<evidence type="ECO:0000256" key="1">
    <source>
        <dbReference type="ARBA" id="ARBA00022737"/>
    </source>
</evidence>
<dbReference type="AlphaFoldDB" id="A0A8H6CFF9"/>
<evidence type="ECO:0000313" key="4">
    <source>
        <dbReference type="EMBL" id="KAF6222494.1"/>
    </source>
</evidence>
<dbReference type="Gene3D" id="3.40.50.300">
    <property type="entry name" value="P-loop containing nucleotide triphosphate hydrolases"/>
    <property type="match status" value="1"/>
</dbReference>
<dbReference type="SUPFAM" id="SSF52540">
    <property type="entry name" value="P-loop containing nucleoside triphosphate hydrolases"/>
    <property type="match status" value="1"/>
</dbReference>
<accession>A0A8H6CFF9</accession>
<dbReference type="Proteomes" id="UP000578531">
    <property type="component" value="Unassembled WGS sequence"/>
</dbReference>